<proteinExistence type="predicted"/>
<protein>
    <submittedName>
        <fullName evidence="2">Uncharacterized protein</fullName>
    </submittedName>
</protein>
<accession>A0AC35GB94</accession>
<evidence type="ECO:0000313" key="1">
    <source>
        <dbReference type="Proteomes" id="UP000887580"/>
    </source>
</evidence>
<dbReference type="Proteomes" id="UP000887580">
    <property type="component" value="Unplaced"/>
</dbReference>
<reference evidence="2" key="1">
    <citation type="submission" date="2022-11" db="UniProtKB">
        <authorList>
            <consortium name="WormBaseParasite"/>
        </authorList>
    </citation>
    <scope>IDENTIFICATION</scope>
</reference>
<evidence type="ECO:0000313" key="2">
    <source>
        <dbReference type="WBParaSite" id="PS1159_v2.g3097.t1"/>
    </source>
</evidence>
<name>A0AC35GB94_9BILA</name>
<organism evidence="1 2">
    <name type="scientific">Panagrolaimus sp. PS1159</name>
    <dbReference type="NCBI Taxonomy" id="55785"/>
    <lineage>
        <taxon>Eukaryota</taxon>
        <taxon>Metazoa</taxon>
        <taxon>Ecdysozoa</taxon>
        <taxon>Nematoda</taxon>
        <taxon>Chromadorea</taxon>
        <taxon>Rhabditida</taxon>
        <taxon>Tylenchina</taxon>
        <taxon>Panagrolaimomorpha</taxon>
        <taxon>Panagrolaimoidea</taxon>
        <taxon>Panagrolaimidae</taxon>
        <taxon>Panagrolaimus</taxon>
    </lineage>
</organism>
<sequence length="189" mass="21537">MAENDNPSKLTKKRKKISSGSTGTSNEGSEKETEQEVWNRVEHTELVDQKDTAVTEKVEAVRELNEYKKLYADQQTENQKCRIELNIRESELKDIYNFMAPNIKNFFNRQRLTPQQSISIPGSYHSNPQGQHLQRHPPPPTGAVLQQRHPPPQQPGTAPPQRQSFVPQTGDMQRPQQPSISLQQVTSTV</sequence>
<dbReference type="WBParaSite" id="PS1159_v2.g3097.t1">
    <property type="protein sequence ID" value="PS1159_v2.g3097.t1"/>
    <property type="gene ID" value="PS1159_v2.g3097"/>
</dbReference>